<keyword evidence="1" id="KW-0812">Transmembrane</keyword>
<dbReference type="RefSeq" id="WP_255025201.1">
    <property type="nucleotide sequence ID" value="NZ_JANDHW010000001.1"/>
</dbReference>
<feature type="transmembrane region" description="Helical" evidence="1">
    <location>
        <begin position="141"/>
        <end position="163"/>
    </location>
</feature>
<dbReference type="InterPro" id="IPR052529">
    <property type="entry name" value="Bact_Transport_Assoc"/>
</dbReference>
<gene>
    <name evidence="3" type="ORF">NMU02_00960</name>
</gene>
<protein>
    <submittedName>
        <fullName evidence="3">Heparan-alpha-glucosaminide N-acetyltransferase domain-containing protein</fullName>
    </submittedName>
</protein>
<evidence type="ECO:0000256" key="1">
    <source>
        <dbReference type="SAM" id="Phobius"/>
    </source>
</evidence>
<accession>A0ABT1MDE9</accession>
<keyword evidence="1" id="KW-1133">Transmembrane helix</keyword>
<dbReference type="PANTHER" id="PTHR30590:SF2">
    <property type="entry name" value="INNER MEMBRANE PROTEIN"/>
    <property type="match status" value="1"/>
</dbReference>
<evidence type="ECO:0000313" key="3">
    <source>
        <dbReference type="EMBL" id="MCP9610663.1"/>
    </source>
</evidence>
<dbReference type="InterPro" id="IPR012429">
    <property type="entry name" value="HGSNAT_cat"/>
</dbReference>
<dbReference type="PANTHER" id="PTHR30590">
    <property type="entry name" value="INNER MEMBRANE PROTEIN"/>
    <property type="match status" value="1"/>
</dbReference>
<keyword evidence="4" id="KW-1185">Reference proteome</keyword>
<dbReference type="Proteomes" id="UP001205603">
    <property type="component" value="Unassembled WGS sequence"/>
</dbReference>
<dbReference type="EMBL" id="JANDHW010000001">
    <property type="protein sequence ID" value="MCP9610663.1"/>
    <property type="molecule type" value="Genomic_DNA"/>
</dbReference>
<reference evidence="3 4" key="1">
    <citation type="submission" date="2022-07" db="EMBL/GenBank/DDBJ databases">
        <title>Fecal culturing of patients with breast cancer.</title>
        <authorList>
            <person name="Teng N.M.Y."/>
            <person name="Kiu R."/>
            <person name="Evans R."/>
            <person name="Baker D.J."/>
            <person name="Zenner C."/>
            <person name="Robinson S.D."/>
            <person name="Hall L.J."/>
        </authorList>
    </citation>
    <scope>NUCLEOTIDE SEQUENCE [LARGE SCALE GENOMIC DNA]</scope>
    <source>
        <strain evidence="3 4">LH1063</strain>
    </source>
</reference>
<evidence type="ECO:0000313" key="4">
    <source>
        <dbReference type="Proteomes" id="UP001205603"/>
    </source>
</evidence>
<feature type="domain" description="Heparan-alpha-glucosaminide N-acetyltransferase catalytic" evidence="2">
    <location>
        <begin position="12"/>
        <end position="157"/>
    </location>
</feature>
<comment type="caution">
    <text evidence="3">The sequence shown here is derived from an EMBL/GenBank/DDBJ whole genome shotgun (WGS) entry which is preliminary data.</text>
</comment>
<name>A0ABT1MDE9_9BACT</name>
<evidence type="ECO:0000259" key="2">
    <source>
        <dbReference type="Pfam" id="PF07786"/>
    </source>
</evidence>
<feature type="transmembrane region" description="Helical" evidence="1">
    <location>
        <begin position="56"/>
        <end position="81"/>
    </location>
</feature>
<keyword evidence="1" id="KW-0472">Membrane</keyword>
<feature type="transmembrane region" description="Helical" evidence="1">
    <location>
        <begin position="102"/>
        <end position="135"/>
    </location>
</feature>
<proteinExistence type="predicted"/>
<organism evidence="3 4">
    <name type="scientific">Coprobacter tertius</name>
    <dbReference type="NCBI Taxonomy" id="2944915"/>
    <lineage>
        <taxon>Bacteria</taxon>
        <taxon>Pseudomonadati</taxon>
        <taxon>Bacteroidota</taxon>
        <taxon>Bacteroidia</taxon>
        <taxon>Bacteroidales</taxon>
        <taxon>Barnesiellaceae</taxon>
        <taxon>Coprobacter</taxon>
    </lineage>
</organism>
<feature type="transmembrane region" description="Helical" evidence="1">
    <location>
        <begin position="21"/>
        <end position="44"/>
    </location>
</feature>
<dbReference type="Pfam" id="PF07786">
    <property type="entry name" value="HGSNAT_cat"/>
    <property type="match status" value="1"/>
</dbReference>
<sequence>MNHTNTIIPKKRINSIDALRGFALFGILMFHCMEHFDLMTIPVIDSPIWQTIDNGVYSVISFLFAGKAYAIFSLLFGLSFFMQMDSQAEKGIDFRWRFLWRLTILLLLGYLNGLVYMGEFFVVYAILGIILIPLFKVPSKWLIIIAGLLFLQIPDIISFISLLSGKTPNEPSAAVSYMDQLYVTCADIFTNGSLKEVVEFNSWKGQ</sequence>